<dbReference type="InterPro" id="IPR052728">
    <property type="entry name" value="O2_lipid_transport_reg"/>
</dbReference>
<feature type="transmembrane region" description="Helical" evidence="1">
    <location>
        <begin position="196"/>
        <end position="214"/>
    </location>
</feature>
<dbReference type="PANTHER" id="PTHR11161:SF0">
    <property type="entry name" value="O-ACYLTRANSFERASE LIKE PROTEIN"/>
    <property type="match status" value="1"/>
</dbReference>
<dbReference type="GeneID" id="14867085"/>
<feature type="transmembrane region" description="Helical" evidence="1">
    <location>
        <begin position="462"/>
        <end position="483"/>
    </location>
</feature>
<accession>F4Q9M0</accession>
<keyword evidence="1" id="KW-1133">Transmembrane helix</keyword>
<name>F4Q9M0_CACFS</name>
<dbReference type="Proteomes" id="UP000007797">
    <property type="component" value="Unassembled WGS sequence"/>
</dbReference>
<dbReference type="KEGG" id="dfa:DFA_10223"/>
<feature type="transmembrane region" description="Helical" evidence="1">
    <location>
        <begin position="396"/>
        <end position="420"/>
    </location>
</feature>
<keyword evidence="3" id="KW-1185">Reference proteome</keyword>
<feature type="transmembrane region" description="Helical" evidence="1">
    <location>
        <begin position="33"/>
        <end position="51"/>
    </location>
</feature>
<keyword evidence="1" id="KW-0812">Transmembrane</keyword>
<proteinExistence type="predicted"/>
<protein>
    <recommendedName>
        <fullName evidence="4">Acyltransferase 3 domain-containing protein</fullName>
    </recommendedName>
</protein>
<feature type="transmembrane region" description="Helical" evidence="1">
    <location>
        <begin position="355"/>
        <end position="376"/>
    </location>
</feature>
<feature type="transmembrane region" description="Helical" evidence="1">
    <location>
        <begin position="432"/>
        <end position="456"/>
    </location>
</feature>
<evidence type="ECO:0000313" key="2">
    <source>
        <dbReference type="EMBL" id="EGG15389.1"/>
    </source>
</evidence>
<dbReference type="RefSeq" id="XP_004354131.1">
    <property type="nucleotide sequence ID" value="XM_004354079.1"/>
</dbReference>
<sequence>MLCKVDVFSIFSHNANIQRDNTRLNSNSNTTSVIALVLACFLSFAITTTQARIQQHVSIRYDIQQSLFNISSSSHHSSKKIHILDLLADPLLSTTSSDSSTSSDSISIQCSNDLYNLTKLKYPSSFEILEASGKGFWDLGNYDNCLSLPSNVSQYCAISTPRVVTLAGLCLPCSCSESDVGTALEMVMNKTGMTTYLVEAGIGSVFTVHCYSGDHLTDRPPMTAGPIIMIILCLVIALFVVAGTLIEYLLFTRISIAKRYEDEYNTNEEWNLLVNDKSKDYKSTPINYQEEMNQATTIQKQSGAPFNFTTDIYQKPWTRVGPYAVGIAMAMIFDQTRQSTNPIIHAIKTWPVVRYTFYVVALGTTTFFTFIPYNAFVGDGWSTLQNALFNACGHTGFVLGAGLFLLTAFAGRGGLVAWLLERPIFKNLSKLTYSTYLIHPIVISSIAFSRVTLFHYKTVNDAASIISNIVFAFTCAFIVHLTIEKPCINLEKLLFHPKPSSSSTKYVLLN</sequence>
<organism evidence="2 3">
    <name type="scientific">Cavenderia fasciculata</name>
    <name type="common">Slime mold</name>
    <name type="synonym">Dictyostelium fasciculatum</name>
    <dbReference type="NCBI Taxonomy" id="261658"/>
    <lineage>
        <taxon>Eukaryota</taxon>
        <taxon>Amoebozoa</taxon>
        <taxon>Evosea</taxon>
        <taxon>Eumycetozoa</taxon>
        <taxon>Dictyostelia</taxon>
        <taxon>Acytosteliales</taxon>
        <taxon>Cavenderiaceae</taxon>
        <taxon>Cavenderia</taxon>
    </lineage>
</organism>
<keyword evidence="1" id="KW-0472">Membrane</keyword>
<evidence type="ECO:0000256" key="1">
    <source>
        <dbReference type="SAM" id="Phobius"/>
    </source>
</evidence>
<dbReference type="OrthoDB" id="207378at2759"/>
<dbReference type="EMBL" id="GL883026">
    <property type="protein sequence ID" value="EGG15389.1"/>
    <property type="molecule type" value="Genomic_DNA"/>
</dbReference>
<evidence type="ECO:0008006" key="4">
    <source>
        <dbReference type="Google" id="ProtNLM"/>
    </source>
</evidence>
<dbReference type="AlphaFoldDB" id="F4Q9M0"/>
<reference evidence="3" key="1">
    <citation type="journal article" date="2011" name="Genome Res.">
        <title>Phylogeny-wide analysis of social amoeba genomes highlights ancient origins for complex intercellular communication.</title>
        <authorList>
            <person name="Heidel A.J."/>
            <person name="Lawal H.M."/>
            <person name="Felder M."/>
            <person name="Schilde C."/>
            <person name="Helps N.R."/>
            <person name="Tunggal B."/>
            <person name="Rivero F."/>
            <person name="John U."/>
            <person name="Schleicher M."/>
            <person name="Eichinger L."/>
            <person name="Platzer M."/>
            <person name="Noegel A.A."/>
            <person name="Schaap P."/>
            <person name="Gloeckner G."/>
        </authorList>
    </citation>
    <scope>NUCLEOTIDE SEQUENCE [LARGE SCALE GENOMIC DNA]</scope>
    <source>
        <strain evidence="3">SH3</strain>
    </source>
</reference>
<gene>
    <name evidence="2" type="ORF">DFA_10223</name>
</gene>
<dbReference type="PANTHER" id="PTHR11161">
    <property type="entry name" value="O-ACYLTRANSFERASE"/>
    <property type="match status" value="1"/>
</dbReference>
<feature type="transmembrane region" description="Helical" evidence="1">
    <location>
        <begin position="226"/>
        <end position="251"/>
    </location>
</feature>
<evidence type="ECO:0000313" key="3">
    <source>
        <dbReference type="Proteomes" id="UP000007797"/>
    </source>
</evidence>